<proteinExistence type="predicted"/>
<dbReference type="AlphaFoldDB" id="A0AAN6UTK5"/>
<dbReference type="EMBL" id="MU853401">
    <property type="protein sequence ID" value="KAK4138992.1"/>
    <property type="molecule type" value="Genomic_DNA"/>
</dbReference>
<comment type="caution">
    <text evidence="1">The sequence shown here is derived from an EMBL/GenBank/DDBJ whole genome shotgun (WGS) entry which is preliminary data.</text>
</comment>
<protein>
    <submittedName>
        <fullName evidence="1">Uncharacterized protein</fullName>
    </submittedName>
</protein>
<evidence type="ECO:0000313" key="2">
    <source>
        <dbReference type="Proteomes" id="UP001304895"/>
    </source>
</evidence>
<reference evidence="1" key="2">
    <citation type="submission" date="2023-05" db="EMBL/GenBank/DDBJ databases">
        <authorList>
            <consortium name="Lawrence Berkeley National Laboratory"/>
            <person name="Steindorff A."/>
            <person name="Hensen N."/>
            <person name="Bonometti L."/>
            <person name="Westerberg I."/>
            <person name="Brannstrom I.O."/>
            <person name="Guillou S."/>
            <person name="Cros-Aarteil S."/>
            <person name="Calhoun S."/>
            <person name="Haridas S."/>
            <person name="Kuo A."/>
            <person name="Mondo S."/>
            <person name="Pangilinan J."/>
            <person name="Riley R."/>
            <person name="Labutti K."/>
            <person name="Andreopoulos B."/>
            <person name="Lipzen A."/>
            <person name="Chen C."/>
            <person name="Yanf M."/>
            <person name="Daum C."/>
            <person name="Ng V."/>
            <person name="Clum A."/>
            <person name="Ohm R."/>
            <person name="Martin F."/>
            <person name="Silar P."/>
            <person name="Natvig D."/>
            <person name="Lalanne C."/>
            <person name="Gautier V."/>
            <person name="Ament-Velasquez S.L."/>
            <person name="Kruys A."/>
            <person name="Hutchinson M.I."/>
            <person name="Powell A.J."/>
            <person name="Barry K."/>
            <person name="Miller A.N."/>
            <person name="Grigoriev I.V."/>
            <person name="Debuchy R."/>
            <person name="Gladieux P."/>
            <person name="Thoren M.H."/>
            <person name="Johannesson H."/>
        </authorList>
    </citation>
    <scope>NUCLEOTIDE SEQUENCE</scope>
    <source>
        <strain evidence="1">CBS 123565</strain>
    </source>
</reference>
<name>A0AAN6UTK5_9PEZI</name>
<dbReference type="Proteomes" id="UP001304895">
    <property type="component" value="Unassembled WGS sequence"/>
</dbReference>
<accession>A0AAN6UTK5</accession>
<sequence length="184" mass="19927">MLLFWHFHPLPLGTETAIGAIPVSRCWLAGPANTQLPCPRPRTKYIQRRTNLDTCHLTTPSRENFACFLSLGTTAPPSSCQLTTHSGDSGARIPGSIYLFARRKRTGAFASSLPSVATTQTANTAPHVNLSLPQQCCGWPGYGVSGAADHRQGCRELDILLVLLTPGGVSRPWAHHWTALPSME</sequence>
<reference evidence="1" key="1">
    <citation type="journal article" date="2023" name="Mol. Phylogenet. Evol.">
        <title>Genome-scale phylogeny and comparative genomics of the fungal order Sordariales.</title>
        <authorList>
            <person name="Hensen N."/>
            <person name="Bonometti L."/>
            <person name="Westerberg I."/>
            <person name="Brannstrom I.O."/>
            <person name="Guillou S."/>
            <person name="Cros-Aarteil S."/>
            <person name="Calhoun S."/>
            <person name="Haridas S."/>
            <person name="Kuo A."/>
            <person name="Mondo S."/>
            <person name="Pangilinan J."/>
            <person name="Riley R."/>
            <person name="LaButti K."/>
            <person name="Andreopoulos B."/>
            <person name="Lipzen A."/>
            <person name="Chen C."/>
            <person name="Yan M."/>
            <person name="Daum C."/>
            <person name="Ng V."/>
            <person name="Clum A."/>
            <person name="Steindorff A."/>
            <person name="Ohm R.A."/>
            <person name="Martin F."/>
            <person name="Silar P."/>
            <person name="Natvig D.O."/>
            <person name="Lalanne C."/>
            <person name="Gautier V."/>
            <person name="Ament-Velasquez S.L."/>
            <person name="Kruys A."/>
            <person name="Hutchinson M.I."/>
            <person name="Powell A.J."/>
            <person name="Barry K."/>
            <person name="Miller A.N."/>
            <person name="Grigoriev I.V."/>
            <person name="Debuchy R."/>
            <person name="Gladieux P."/>
            <person name="Hiltunen Thoren M."/>
            <person name="Johannesson H."/>
        </authorList>
    </citation>
    <scope>NUCLEOTIDE SEQUENCE</scope>
    <source>
        <strain evidence="1">CBS 123565</strain>
    </source>
</reference>
<evidence type="ECO:0000313" key="1">
    <source>
        <dbReference type="EMBL" id="KAK4138992.1"/>
    </source>
</evidence>
<gene>
    <name evidence="1" type="ORF">BT67DRAFT_30112</name>
</gene>
<keyword evidence="2" id="KW-1185">Reference proteome</keyword>
<organism evidence="1 2">
    <name type="scientific">Trichocladium antarcticum</name>
    <dbReference type="NCBI Taxonomy" id="1450529"/>
    <lineage>
        <taxon>Eukaryota</taxon>
        <taxon>Fungi</taxon>
        <taxon>Dikarya</taxon>
        <taxon>Ascomycota</taxon>
        <taxon>Pezizomycotina</taxon>
        <taxon>Sordariomycetes</taxon>
        <taxon>Sordariomycetidae</taxon>
        <taxon>Sordariales</taxon>
        <taxon>Chaetomiaceae</taxon>
        <taxon>Trichocladium</taxon>
    </lineage>
</organism>